<evidence type="ECO:0000256" key="23">
    <source>
        <dbReference type="ARBA" id="ARBA00047454"/>
    </source>
</evidence>
<comment type="subcellular location">
    <subcellularLocation>
        <location evidence="2">Cell junction</location>
        <location evidence="2">Desmosome</location>
    </subcellularLocation>
    <subcellularLocation>
        <location evidence="1">Cell membrane</location>
    </subcellularLocation>
</comment>
<comment type="catalytic activity">
    <reaction evidence="22">
        <text>L-threonyl-[protein] + ATP = O-phospho-L-threonyl-[protein] + ADP + H(+)</text>
        <dbReference type="Rhea" id="RHEA:46608"/>
        <dbReference type="Rhea" id="RHEA-COMP:11060"/>
        <dbReference type="Rhea" id="RHEA-COMP:11605"/>
        <dbReference type="ChEBI" id="CHEBI:15378"/>
        <dbReference type="ChEBI" id="CHEBI:30013"/>
        <dbReference type="ChEBI" id="CHEBI:30616"/>
        <dbReference type="ChEBI" id="CHEBI:61977"/>
        <dbReference type="ChEBI" id="CHEBI:456216"/>
        <dbReference type="EC" id="2.7.11.11"/>
    </reaction>
</comment>
<evidence type="ECO:0000256" key="27">
    <source>
        <dbReference type="SAM" id="Phobius"/>
    </source>
</evidence>
<dbReference type="GO" id="GO:0005829">
    <property type="term" value="C:cytosol"/>
    <property type="evidence" value="ECO:0007669"/>
    <property type="project" value="TreeGrafter"/>
</dbReference>
<evidence type="ECO:0000256" key="5">
    <source>
        <dbReference type="ARBA" id="ARBA00022475"/>
    </source>
</evidence>
<dbReference type="CDD" id="cd11304">
    <property type="entry name" value="Cadherin_repeat"/>
    <property type="match status" value="1"/>
</dbReference>
<dbReference type="Proteomes" id="UP000319801">
    <property type="component" value="Unassembled WGS sequence"/>
</dbReference>
<evidence type="ECO:0000256" key="9">
    <source>
        <dbReference type="ARBA" id="ARBA00022707"/>
    </source>
</evidence>
<protein>
    <recommendedName>
        <fullName evidence="4">cAMP-dependent protein kinase</fullName>
        <ecNumber evidence="4">2.7.11.11</ecNumber>
    </recommendedName>
</protein>
<evidence type="ECO:0000256" key="19">
    <source>
        <dbReference type="ARBA" id="ARBA00023136"/>
    </source>
</evidence>
<evidence type="ECO:0000256" key="25">
    <source>
        <dbReference type="PROSITE-ProRule" id="PRU10141"/>
    </source>
</evidence>
<keyword evidence="9" id="KW-0449">Lipoprotein</keyword>
<evidence type="ECO:0000256" key="16">
    <source>
        <dbReference type="ARBA" id="ARBA00022889"/>
    </source>
</evidence>
<dbReference type="InterPro" id="IPR000719">
    <property type="entry name" value="Prot_kinase_dom"/>
</dbReference>
<dbReference type="FunFam" id="1.10.510.10:FF:000005">
    <property type="entry name" value="cAMP-dependent protein kinase catalytic subunit alpha"/>
    <property type="match status" value="1"/>
</dbReference>
<keyword evidence="20" id="KW-0114">cAMP</keyword>
<evidence type="ECO:0000256" key="6">
    <source>
        <dbReference type="ARBA" id="ARBA00022527"/>
    </source>
</evidence>
<feature type="domain" description="AGC-kinase C-terminal" evidence="30">
    <location>
        <begin position="990"/>
        <end position="1042"/>
    </location>
</feature>
<feature type="domain" description="Protein kinase" evidence="28">
    <location>
        <begin position="735"/>
        <end position="989"/>
    </location>
</feature>
<evidence type="ECO:0000313" key="31">
    <source>
        <dbReference type="EMBL" id="TSR16020.1"/>
    </source>
</evidence>
<dbReference type="InterPro" id="IPR002126">
    <property type="entry name" value="Cadherin-like_dom"/>
</dbReference>
<evidence type="ECO:0000259" key="29">
    <source>
        <dbReference type="PROSITE" id="PS50268"/>
    </source>
</evidence>
<dbReference type="Gene3D" id="3.30.200.20">
    <property type="entry name" value="Phosphorylase Kinase, domain 1"/>
    <property type="match status" value="1"/>
</dbReference>
<dbReference type="InterPro" id="IPR020894">
    <property type="entry name" value="Cadherin_CS"/>
</dbReference>
<dbReference type="FunFam" id="2.60.40.60:FF:000031">
    <property type="entry name" value="Cadherin 3"/>
    <property type="match status" value="1"/>
</dbReference>
<dbReference type="SUPFAM" id="SSF56112">
    <property type="entry name" value="Protein kinase-like (PK-like)"/>
    <property type="match status" value="1"/>
</dbReference>
<dbReference type="PROSITE" id="PS00108">
    <property type="entry name" value="PROTEIN_KINASE_ST"/>
    <property type="match status" value="1"/>
</dbReference>
<dbReference type="SMART" id="SM00220">
    <property type="entry name" value="S_TKc"/>
    <property type="match status" value="1"/>
</dbReference>
<comment type="catalytic activity">
    <reaction evidence="23">
        <text>L-seryl-[protein] + ATP = O-phospho-L-seryl-[protein] + ADP + H(+)</text>
        <dbReference type="Rhea" id="RHEA:17989"/>
        <dbReference type="Rhea" id="RHEA-COMP:9863"/>
        <dbReference type="Rhea" id="RHEA-COMP:11604"/>
        <dbReference type="ChEBI" id="CHEBI:15378"/>
        <dbReference type="ChEBI" id="CHEBI:29999"/>
        <dbReference type="ChEBI" id="CHEBI:30616"/>
        <dbReference type="ChEBI" id="CHEBI:83421"/>
        <dbReference type="ChEBI" id="CHEBI:456216"/>
        <dbReference type="EC" id="2.7.11.11"/>
    </reaction>
</comment>
<evidence type="ECO:0000256" key="11">
    <source>
        <dbReference type="ARBA" id="ARBA00022737"/>
    </source>
</evidence>
<evidence type="ECO:0000256" key="20">
    <source>
        <dbReference type="ARBA" id="ARBA00023149"/>
    </source>
</evidence>
<evidence type="ECO:0000256" key="1">
    <source>
        <dbReference type="ARBA" id="ARBA00004236"/>
    </source>
</evidence>
<keyword evidence="15 25" id="KW-0067">ATP-binding</keyword>
<keyword evidence="10" id="KW-0479">Metal-binding</keyword>
<feature type="region of interest" description="Disordered" evidence="26">
    <location>
        <begin position="663"/>
        <end position="708"/>
    </location>
</feature>
<dbReference type="PROSITE" id="PS50268">
    <property type="entry name" value="CADHERIN_2"/>
    <property type="match status" value="1"/>
</dbReference>
<dbReference type="GO" id="GO:0030057">
    <property type="term" value="C:desmosome"/>
    <property type="evidence" value="ECO:0007669"/>
    <property type="project" value="UniProtKB-SubCell"/>
</dbReference>
<dbReference type="InterPro" id="IPR027397">
    <property type="entry name" value="Catenin-bd_sf"/>
</dbReference>
<dbReference type="Gene3D" id="2.60.40.60">
    <property type="entry name" value="Cadherins"/>
    <property type="match status" value="2"/>
</dbReference>
<evidence type="ECO:0000259" key="30">
    <source>
        <dbReference type="PROSITE" id="PS51285"/>
    </source>
</evidence>
<dbReference type="SUPFAM" id="SSF49313">
    <property type="entry name" value="Cadherin-like"/>
    <property type="match status" value="2"/>
</dbReference>
<dbReference type="PROSITE" id="PS51285">
    <property type="entry name" value="AGC_KINASE_CTER"/>
    <property type="match status" value="1"/>
</dbReference>
<dbReference type="SMART" id="SM00133">
    <property type="entry name" value="S_TK_X"/>
    <property type="match status" value="1"/>
</dbReference>
<reference evidence="31 32" key="1">
    <citation type="journal article" date="2019" name="Genome Biol. Evol.">
        <title>Whole-Genome Sequencing of the Giant Devil Catfish, Bagarius yarrelli.</title>
        <authorList>
            <person name="Jiang W."/>
            <person name="Lv Y."/>
            <person name="Cheng L."/>
            <person name="Yang K."/>
            <person name="Chao B."/>
            <person name="Wang X."/>
            <person name="Li Y."/>
            <person name="Pan X."/>
            <person name="You X."/>
            <person name="Zhang Y."/>
            <person name="Yang J."/>
            <person name="Li J."/>
            <person name="Zhang X."/>
            <person name="Liu S."/>
            <person name="Sun C."/>
            <person name="Yang J."/>
            <person name="Shi Q."/>
        </authorList>
    </citation>
    <scope>NUCLEOTIDE SEQUENCE [LARGE SCALE GENOMIC DNA]</scope>
    <source>
        <strain evidence="31">JWS20170419001</strain>
        <tissue evidence="31">Muscle</tissue>
    </source>
</reference>
<dbReference type="InterPro" id="IPR000961">
    <property type="entry name" value="AGC-kinase_C"/>
</dbReference>
<dbReference type="GO" id="GO:0005886">
    <property type="term" value="C:plasma membrane"/>
    <property type="evidence" value="ECO:0007669"/>
    <property type="project" value="UniProtKB-SubCell"/>
</dbReference>
<keyword evidence="13 31" id="KW-0418">Kinase</keyword>
<dbReference type="PRINTS" id="PR00205">
    <property type="entry name" value="CADHERIN"/>
</dbReference>
<dbReference type="FunFam" id="3.30.200.20:FF:000005">
    <property type="entry name" value="cAMP-dependent protein kinase catalytic subunit"/>
    <property type="match status" value="1"/>
</dbReference>
<dbReference type="InterPro" id="IPR008271">
    <property type="entry name" value="Ser/Thr_kinase_AS"/>
</dbReference>
<dbReference type="InterPro" id="IPR017441">
    <property type="entry name" value="Protein_kinase_ATP_BS"/>
</dbReference>
<dbReference type="PANTHER" id="PTHR24353">
    <property type="entry name" value="CYCLIC NUCLEOTIDE-DEPENDENT PROTEIN KINASE"/>
    <property type="match status" value="1"/>
</dbReference>
<dbReference type="PROSITE" id="PS50011">
    <property type="entry name" value="PROTEIN_KINASE_DOM"/>
    <property type="match status" value="1"/>
</dbReference>
<keyword evidence="17" id="KW-0965">Cell junction</keyword>
<dbReference type="GO" id="GO:0060429">
    <property type="term" value="P:epithelium development"/>
    <property type="evidence" value="ECO:0007669"/>
    <property type="project" value="UniProtKB-ARBA"/>
</dbReference>
<evidence type="ECO:0000256" key="15">
    <source>
        <dbReference type="ARBA" id="ARBA00022840"/>
    </source>
</evidence>
<dbReference type="GO" id="GO:0005524">
    <property type="term" value="F:ATP binding"/>
    <property type="evidence" value="ECO:0007669"/>
    <property type="project" value="UniProtKB-UniRule"/>
</dbReference>
<keyword evidence="18 27" id="KW-1133">Transmembrane helix</keyword>
<evidence type="ECO:0000256" key="22">
    <source>
        <dbReference type="ARBA" id="ARBA00047292"/>
    </source>
</evidence>
<feature type="binding site" evidence="25">
    <location>
        <position position="764"/>
    </location>
    <ligand>
        <name>ATP</name>
        <dbReference type="ChEBI" id="CHEBI:30616"/>
    </ligand>
</feature>
<evidence type="ECO:0000256" key="4">
    <source>
        <dbReference type="ARBA" id="ARBA00012444"/>
    </source>
</evidence>
<evidence type="ECO:0000256" key="7">
    <source>
        <dbReference type="ARBA" id="ARBA00022679"/>
    </source>
</evidence>
<keyword evidence="5" id="KW-1003">Cell membrane</keyword>
<dbReference type="PROSITE" id="PS00232">
    <property type="entry name" value="CADHERIN_1"/>
    <property type="match status" value="1"/>
</dbReference>
<evidence type="ECO:0000256" key="12">
    <source>
        <dbReference type="ARBA" id="ARBA00022741"/>
    </source>
</evidence>
<evidence type="ECO:0000256" key="21">
    <source>
        <dbReference type="ARBA" id="ARBA00023180"/>
    </source>
</evidence>
<dbReference type="InterPro" id="IPR011009">
    <property type="entry name" value="Kinase-like_dom_sf"/>
</dbReference>
<keyword evidence="32" id="KW-1185">Reference proteome</keyword>
<comment type="similarity">
    <text evidence="3">Belongs to the protein kinase superfamily. AGC Ser/Thr protein kinase family. cAMP subfamily.</text>
</comment>
<dbReference type="InterPro" id="IPR044109">
    <property type="entry name" value="STKc_PKA"/>
</dbReference>
<keyword evidence="6" id="KW-0723">Serine/threonine-protein kinase</keyword>
<sequence>MKTNEGILMVTKELDFEELNEVNLKMMIKNKASYHKSVRIAEALDYHIKIKVINVPEAPHFQPAVKVIYVSEDKKNIDLKKAITSYRATDSDTLLTATNVKYLKIFDIDNWVSIDENTAEIRLNKYPDRESQYLINGTYFVKIIAITTGVPSKTATGTVAIQVEDFNDHCPILTSSVETMCYGKTSVYITATDSDKFPNAEPFQFILLSKSTKEKWSLYQVNETAAFLRSQEILWPGHYTVELRVKDQQEKFCEVQRLQVSVCTCTEAQVCQPKRQSSGGILFGAGGVLALLLGILLLFLIPILLLLCECGGPAAVGAFQAFPFEQKQQLITYHTEGQGEDKELVILTQKPEKVDAGSSRNLVAGWEIHEDWRKYGWESQEENMNQRDWTRIRGHSEFFTPSTFDFMALPGAFLSQYYASKTSEMINQEAGENQMLMSNYEDCLLVSGSLDDLSICIQQDNNLDFLNDLGPSFKRLAEICSGSAIKLDVSATSTPAEMISSRSQVGVKVEGAVGGVHNQATSVSESSSTSSTKITTSNYRENISSVSATAGASAGQTLLVQQPTVYLSSTPMYLVEQQPQPAFFLASGTILGAQEENVVLVEDRASNLVITSQNTLPQLGLQQANGAILVDPGIRGTVVHGFSGHSKPQGTGTIHVVESRRVESKEPVHAMQSTSHSTIRKSESMQVNEQNGGSSALENTSAFPGTLSRSQKDASLFSMQIGGTRKESTTCLDDFDRLKTLGTGSFGRVMLVKHKGTEQFYAMKILDKQKVVKLKQIEHTLNEKKILQAVSFPFLVRLEYAFKDNSNLYMVMEYVPGGEMFSHLRRIGRFSEPHARFYAAQIVLTFEYLHSLDLIYRDLKPENLLIDQHGYIQVTDFGFAKRVKGRTWTLCGTPEYLAPEIILSKGYNKAVDWWALGVLIYEMAAGYPPFFADQPIQIYEKIVSGKVRFPSHFSSDLKDLLRNLLQVDLTKRYGNLKNGVNDIKNHKWFATTDWIAIYERKVEAPFIPKCRGPGDTSNFDDYEEEDIRVSVTEKCAKEFAGF</sequence>
<keyword evidence="9" id="KW-0519">Myristate</keyword>
<evidence type="ECO:0000259" key="28">
    <source>
        <dbReference type="PROSITE" id="PS50011"/>
    </source>
</evidence>
<dbReference type="CDD" id="cd14209">
    <property type="entry name" value="STKc_PKA"/>
    <property type="match status" value="1"/>
</dbReference>
<evidence type="ECO:0000256" key="13">
    <source>
        <dbReference type="ARBA" id="ARBA00022777"/>
    </source>
</evidence>
<keyword evidence="14 24" id="KW-0106">Calcium</keyword>
<dbReference type="InterPro" id="IPR015919">
    <property type="entry name" value="Cadherin-like_sf"/>
</dbReference>
<evidence type="ECO:0000256" key="10">
    <source>
        <dbReference type="ARBA" id="ARBA00022723"/>
    </source>
</evidence>
<dbReference type="InterPro" id="IPR009122">
    <property type="entry name" value="Desmosomal_cadherin"/>
</dbReference>
<dbReference type="PANTHER" id="PTHR24353:SF116">
    <property type="entry name" value="CAMP-DEPENDENT PROTEIN KINASE"/>
    <property type="match status" value="1"/>
</dbReference>
<feature type="domain" description="Cadherin" evidence="29">
    <location>
        <begin position="62"/>
        <end position="173"/>
    </location>
</feature>
<dbReference type="EC" id="2.7.11.11" evidence="4"/>
<dbReference type="GO" id="GO:0009653">
    <property type="term" value="P:anatomical structure morphogenesis"/>
    <property type="evidence" value="ECO:0007669"/>
    <property type="project" value="UniProtKB-ARBA"/>
</dbReference>
<organism evidence="31 32">
    <name type="scientific">Bagarius yarrelli</name>
    <name type="common">Goonch</name>
    <name type="synonym">Bagrus yarrelli</name>
    <dbReference type="NCBI Taxonomy" id="175774"/>
    <lineage>
        <taxon>Eukaryota</taxon>
        <taxon>Metazoa</taxon>
        <taxon>Chordata</taxon>
        <taxon>Craniata</taxon>
        <taxon>Vertebrata</taxon>
        <taxon>Euteleostomi</taxon>
        <taxon>Actinopterygii</taxon>
        <taxon>Neopterygii</taxon>
        <taxon>Teleostei</taxon>
        <taxon>Ostariophysi</taxon>
        <taxon>Siluriformes</taxon>
        <taxon>Sisoridae</taxon>
        <taxon>Sisorinae</taxon>
        <taxon>Bagarius</taxon>
    </lineage>
</organism>
<keyword evidence="19 27" id="KW-0472">Membrane</keyword>
<keyword evidence="8 27" id="KW-0812">Transmembrane</keyword>
<feature type="transmembrane region" description="Helical" evidence="27">
    <location>
        <begin position="281"/>
        <end position="307"/>
    </location>
</feature>
<evidence type="ECO:0000256" key="3">
    <source>
        <dbReference type="ARBA" id="ARBA00007115"/>
    </source>
</evidence>
<evidence type="ECO:0000313" key="32">
    <source>
        <dbReference type="Proteomes" id="UP000319801"/>
    </source>
</evidence>
<dbReference type="AlphaFoldDB" id="A0A556V113"/>
<proteinExistence type="inferred from homology"/>
<dbReference type="Gene3D" id="4.10.900.10">
    <property type="entry name" value="TCF3-CBD (Catenin binding domain)"/>
    <property type="match status" value="1"/>
</dbReference>
<feature type="compositionally biased region" description="Polar residues" evidence="26">
    <location>
        <begin position="684"/>
        <end position="708"/>
    </location>
</feature>
<keyword evidence="21" id="KW-0325">Glycoprotein</keyword>
<evidence type="ECO:0000256" key="14">
    <source>
        <dbReference type="ARBA" id="ARBA00022837"/>
    </source>
</evidence>
<dbReference type="PRINTS" id="PR01818">
    <property type="entry name" value="DESMOCADHERN"/>
</dbReference>
<dbReference type="GO" id="GO:0005634">
    <property type="term" value="C:nucleus"/>
    <property type="evidence" value="ECO:0007669"/>
    <property type="project" value="TreeGrafter"/>
</dbReference>
<dbReference type="EMBL" id="VCAZ01000091">
    <property type="protein sequence ID" value="TSR16020.1"/>
    <property type="molecule type" value="Genomic_DNA"/>
</dbReference>
<keyword evidence="11" id="KW-0677">Repeat</keyword>
<keyword evidence="16" id="KW-0130">Cell adhesion</keyword>
<dbReference type="Pfam" id="PF00069">
    <property type="entry name" value="Pkinase"/>
    <property type="match status" value="1"/>
</dbReference>
<dbReference type="OrthoDB" id="63267at2759"/>
<accession>A0A556V113</accession>
<evidence type="ECO:0000256" key="26">
    <source>
        <dbReference type="SAM" id="MobiDB-lite"/>
    </source>
</evidence>
<gene>
    <name evidence="31" type="ORF">Baya_11659</name>
</gene>
<dbReference type="GO" id="GO:0005952">
    <property type="term" value="C:cAMP-dependent protein kinase complex"/>
    <property type="evidence" value="ECO:0007669"/>
    <property type="project" value="TreeGrafter"/>
</dbReference>
<evidence type="ECO:0000256" key="2">
    <source>
        <dbReference type="ARBA" id="ARBA00004568"/>
    </source>
</evidence>
<dbReference type="GO" id="GO:0005509">
    <property type="term" value="F:calcium ion binding"/>
    <property type="evidence" value="ECO:0007669"/>
    <property type="project" value="UniProtKB-UniRule"/>
</dbReference>
<evidence type="ECO:0000256" key="8">
    <source>
        <dbReference type="ARBA" id="ARBA00022692"/>
    </source>
</evidence>
<dbReference type="GO" id="GO:0007156">
    <property type="term" value="P:homophilic cell adhesion via plasma membrane adhesion molecules"/>
    <property type="evidence" value="ECO:0007669"/>
    <property type="project" value="InterPro"/>
</dbReference>
<dbReference type="Pfam" id="PF00028">
    <property type="entry name" value="Cadherin"/>
    <property type="match status" value="1"/>
</dbReference>
<comment type="caution">
    <text evidence="31">The sequence shown here is derived from an EMBL/GenBank/DDBJ whole genome shotgun (WGS) entry which is preliminary data.</text>
</comment>
<dbReference type="FunFam" id="2.60.40.60:FF:000074">
    <property type="entry name" value="Desmoglein 4"/>
    <property type="match status" value="1"/>
</dbReference>
<evidence type="ECO:0000256" key="17">
    <source>
        <dbReference type="ARBA" id="ARBA00022949"/>
    </source>
</evidence>
<dbReference type="SMART" id="SM00112">
    <property type="entry name" value="CA"/>
    <property type="match status" value="1"/>
</dbReference>
<name>A0A556V113_BAGYA</name>
<keyword evidence="12 25" id="KW-0547">Nucleotide-binding</keyword>
<keyword evidence="7" id="KW-0808">Transferase</keyword>
<evidence type="ECO:0000256" key="24">
    <source>
        <dbReference type="PROSITE-ProRule" id="PRU00043"/>
    </source>
</evidence>
<dbReference type="Gene3D" id="1.10.510.10">
    <property type="entry name" value="Transferase(Phosphotransferase) domain 1"/>
    <property type="match status" value="1"/>
</dbReference>
<dbReference type="GO" id="GO:0004691">
    <property type="term" value="F:cAMP-dependent protein kinase activity"/>
    <property type="evidence" value="ECO:0007669"/>
    <property type="project" value="UniProtKB-EC"/>
</dbReference>
<dbReference type="PROSITE" id="PS00107">
    <property type="entry name" value="PROTEIN_KINASE_ATP"/>
    <property type="match status" value="1"/>
</dbReference>
<evidence type="ECO:0000256" key="18">
    <source>
        <dbReference type="ARBA" id="ARBA00022989"/>
    </source>
</evidence>